<protein>
    <recommendedName>
        <fullName evidence="5">MARVEL domain-containing protein</fullName>
    </recommendedName>
</protein>
<gene>
    <name evidence="3" type="ORF">R3P38DRAFT_2844201</name>
</gene>
<dbReference type="Proteomes" id="UP001362999">
    <property type="component" value="Unassembled WGS sequence"/>
</dbReference>
<evidence type="ECO:0000256" key="1">
    <source>
        <dbReference type="SAM" id="MobiDB-lite"/>
    </source>
</evidence>
<organism evidence="3 4">
    <name type="scientific">Favolaschia claudopus</name>
    <dbReference type="NCBI Taxonomy" id="2862362"/>
    <lineage>
        <taxon>Eukaryota</taxon>
        <taxon>Fungi</taxon>
        <taxon>Dikarya</taxon>
        <taxon>Basidiomycota</taxon>
        <taxon>Agaricomycotina</taxon>
        <taxon>Agaricomycetes</taxon>
        <taxon>Agaricomycetidae</taxon>
        <taxon>Agaricales</taxon>
        <taxon>Marasmiineae</taxon>
        <taxon>Mycenaceae</taxon>
        <taxon>Favolaschia</taxon>
    </lineage>
</organism>
<evidence type="ECO:0000256" key="2">
    <source>
        <dbReference type="SAM" id="Phobius"/>
    </source>
</evidence>
<comment type="caution">
    <text evidence="3">The sequence shown here is derived from an EMBL/GenBank/DDBJ whole genome shotgun (WGS) entry which is preliminary data.</text>
</comment>
<dbReference type="AlphaFoldDB" id="A0AAW0E1Q9"/>
<dbReference type="EMBL" id="JAWWNJ010000004">
    <property type="protein sequence ID" value="KAK7058061.1"/>
    <property type="molecule type" value="Genomic_DNA"/>
</dbReference>
<keyword evidence="2" id="KW-0472">Membrane</keyword>
<reference evidence="3 4" key="1">
    <citation type="journal article" date="2024" name="J Genomics">
        <title>Draft genome sequencing and assembly of Favolaschia claudopus CIRM-BRFM 2984 isolated from oak limbs.</title>
        <authorList>
            <person name="Navarro D."/>
            <person name="Drula E."/>
            <person name="Chaduli D."/>
            <person name="Cazenave R."/>
            <person name="Ahrendt S."/>
            <person name="Wang J."/>
            <person name="Lipzen A."/>
            <person name="Daum C."/>
            <person name="Barry K."/>
            <person name="Grigoriev I.V."/>
            <person name="Favel A."/>
            <person name="Rosso M.N."/>
            <person name="Martin F."/>
        </authorList>
    </citation>
    <scope>NUCLEOTIDE SEQUENCE [LARGE SCALE GENOMIC DNA]</scope>
    <source>
        <strain evidence="3 4">CIRM-BRFM 2984</strain>
    </source>
</reference>
<feature type="transmembrane region" description="Helical" evidence="2">
    <location>
        <begin position="135"/>
        <end position="156"/>
    </location>
</feature>
<proteinExistence type="predicted"/>
<feature type="transmembrane region" description="Helical" evidence="2">
    <location>
        <begin position="7"/>
        <end position="27"/>
    </location>
</feature>
<keyword evidence="2" id="KW-1133">Transmembrane helix</keyword>
<keyword evidence="2" id="KW-0812">Transmembrane</keyword>
<evidence type="ECO:0000313" key="3">
    <source>
        <dbReference type="EMBL" id="KAK7058061.1"/>
    </source>
</evidence>
<keyword evidence="4" id="KW-1185">Reference proteome</keyword>
<feature type="transmembrane region" description="Helical" evidence="2">
    <location>
        <begin position="76"/>
        <end position="98"/>
    </location>
</feature>
<feature type="transmembrane region" description="Helical" evidence="2">
    <location>
        <begin position="39"/>
        <end position="64"/>
    </location>
</feature>
<evidence type="ECO:0008006" key="5">
    <source>
        <dbReference type="Google" id="ProtNLM"/>
    </source>
</evidence>
<evidence type="ECO:0000313" key="4">
    <source>
        <dbReference type="Proteomes" id="UP001362999"/>
    </source>
</evidence>
<accession>A0AAW0E1Q9</accession>
<feature type="non-terminal residue" evidence="3">
    <location>
        <position position="223"/>
    </location>
</feature>
<name>A0AAW0E1Q9_9AGAR</name>
<sequence>MAPLATIRLATLSASLIFTLIVLGIAADLTSTSLKFLNVYFTFAALGIATAVLSLLTLPLMIWLDITRPGGPTSMIIVEMPWLFFLSILWLATGAQAAQVRSIGFWFACADLGDGLDSIDAGACHEMSALEAFAFLNWLLLMGYALTLLIMSLVAANRKQTNVWTSSVANAPFGSGAPDAGVGGTTTSTGGSYGGHAMTSTAGGHSGPTTYNTSGSVQAGTVH</sequence>
<feature type="region of interest" description="Disordered" evidence="1">
    <location>
        <begin position="204"/>
        <end position="223"/>
    </location>
</feature>